<dbReference type="EnsemblMetazoa" id="CapteT192340">
    <property type="protein sequence ID" value="CapteP192340"/>
    <property type="gene ID" value="CapteG192340"/>
</dbReference>
<sequence>MFSASGLLHGRSASTTTTKSMEQNIELTNGSNDDDDSMMMQGDQAKAQQVSVFALATPFKQALVAIMIEVKEKIIHKQGEVDRLKITSPPQGREATEALSFLFEILQFDEEGEFGDFCSGLTGNRCSYTIFSSRASMAVRTKTGKVTKSVRQEMEIHVKRWISNRSNQAANIASQRQ</sequence>
<organism evidence="2">
    <name type="scientific">Capitella teleta</name>
    <name type="common">Polychaete worm</name>
    <dbReference type="NCBI Taxonomy" id="283909"/>
    <lineage>
        <taxon>Eukaryota</taxon>
        <taxon>Metazoa</taxon>
        <taxon>Spiralia</taxon>
        <taxon>Lophotrochozoa</taxon>
        <taxon>Annelida</taxon>
        <taxon>Polychaeta</taxon>
        <taxon>Sedentaria</taxon>
        <taxon>Scolecida</taxon>
        <taxon>Capitellidae</taxon>
        <taxon>Capitella</taxon>
    </lineage>
</organism>
<feature type="compositionally biased region" description="Polar residues" evidence="1">
    <location>
        <begin position="12"/>
        <end position="28"/>
    </location>
</feature>
<accession>R7UKG1</accession>
<proteinExistence type="predicted"/>
<feature type="region of interest" description="Disordered" evidence="1">
    <location>
        <begin position="1"/>
        <end position="39"/>
    </location>
</feature>
<evidence type="ECO:0000256" key="1">
    <source>
        <dbReference type="SAM" id="MobiDB-lite"/>
    </source>
</evidence>
<evidence type="ECO:0000313" key="4">
    <source>
        <dbReference type="Proteomes" id="UP000014760"/>
    </source>
</evidence>
<reference evidence="3" key="3">
    <citation type="submission" date="2015-06" db="UniProtKB">
        <authorList>
            <consortium name="EnsemblMetazoa"/>
        </authorList>
    </citation>
    <scope>IDENTIFICATION</scope>
</reference>
<evidence type="ECO:0000313" key="3">
    <source>
        <dbReference type="EnsemblMetazoa" id="CapteP192340"/>
    </source>
</evidence>
<dbReference type="AlphaFoldDB" id="R7UKG1"/>
<reference evidence="2 4" key="2">
    <citation type="journal article" date="2013" name="Nature">
        <title>Insights into bilaterian evolution from three spiralian genomes.</title>
        <authorList>
            <person name="Simakov O."/>
            <person name="Marletaz F."/>
            <person name="Cho S.J."/>
            <person name="Edsinger-Gonzales E."/>
            <person name="Havlak P."/>
            <person name="Hellsten U."/>
            <person name="Kuo D.H."/>
            <person name="Larsson T."/>
            <person name="Lv J."/>
            <person name="Arendt D."/>
            <person name="Savage R."/>
            <person name="Osoegawa K."/>
            <person name="de Jong P."/>
            <person name="Grimwood J."/>
            <person name="Chapman J.A."/>
            <person name="Shapiro H."/>
            <person name="Aerts A."/>
            <person name="Otillar R.P."/>
            <person name="Terry A.Y."/>
            <person name="Boore J.L."/>
            <person name="Grigoriev I.V."/>
            <person name="Lindberg D.R."/>
            <person name="Seaver E.C."/>
            <person name="Weisblat D.A."/>
            <person name="Putnam N.H."/>
            <person name="Rokhsar D.S."/>
        </authorList>
    </citation>
    <scope>NUCLEOTIDE SEQUENCE</scope>
    <source>
        <strain evidence="2 4">I ESC-2004</strain>
    </source>
</reference>
<reference evidence="4" key="1">
    <citation type="submission" date="2012-12" db="EMBL/GenBank/DDBJ databases">
        <authorList>
            <person name="Hellsten U."/>
            <person name="Grimwood J."/>
            <person name="Chapman J.A."/>
            <person name="Shapiro H."/>
            <person name="Aerts A."/>
            <person name="Otillar R.P."/>
            <person name="Terry A.Y."/>
            <person name="Boore J.L."/>
            <person name="Simakov O."/>
            <person name="Marletaz F."/>
            <person name="Cho S.-J."/>
            <person name="Edsinger-Gonzales E."/>
            <person name="Havlak P."/>
            <person name="Kuo D.-H."/>
            <person name="Larsson T."/>
            <person name="Lv J."/>
            <person name="Arendt D."/>
            <person name="Savage R."/>
            <person name="Osoegawa K."/>
            <person name="de Jong P."/>
            <person name="Lindberg D.R."/>
            <person name="Seaver E.C."/>
            <person name="Weisblat D.A."/>
            <person name="Putnam N.H."/>
            <person name="Grigoriev I.V."/>
            <person name="Rokhsar D.S."/>
        </authorList>
    </citation>
    <scope>NUCLEOTIDE SEQUENCE</scope>
    <source>
        <strain evidence="4">I ESC-2004</strain>
    </source>
</reference>
<protein>
    <submittedName>
        <fullName evidence="2 3">Uncharacterized protein</fullName>
    </submittedName>
</protein>
<dbReference type="Proteomes" id="UP000014760">
    <property type="component" value="Unassembled WGS sequence"/>
</dbReference>
<gene>
    <name evidence="2" type="ORF">CAPTEDRAFT_192340</name>
</gene>
<name>R7UKG1_CAPTE</name>
<dbReference type="HOGENOM" id="CLU_1519290_0_0_1"/>
<dbReference type="EMBL" id="KB302909">
    <property type="protein sequence ID" value="ELU03772.1"/>
    <property type="molecule type" value="Genomic_DNA"/>
</dbReference>
<dbReference type="EMBL" id="AMQN01008353">
    <property type="status" value="NOT_ANNOTATED_CDS"/>
    <property type="molecule type" value="Genomic_DNA"/>
</dbReference>
<evidence type="ECO:0000313" key="2">
    <source>
        <dbReference type="EMBL" id="ELU03772.1"/>
    </source>
</evidence>
<keyword evidence="4" id="KW-1185">Reference proteome</keyword>